<evidence type="ECO:0000313" key="6">
    <source>
        <dbReference type="Proteomes" id="UP000604825"/>
    </source>
</evidence>
<evidence type="ECO:0000313" key="5">
    <source>
        <dbReference type="EMBL" id="CAD6214757.1"/>
    </source>
</evidence>
<evidence type="ECO:0000256" key="3">
    <source>
        <dbReference type="PROSITE-ProRule" id="PRU00176"/>
    </source>
</evidence>
<evidence type="ECO:0000259" key="4">
    <source>
        <dbReference type="PROSITE" id="PS50102"/>
    </source>
</evidence>
<dbReference type="Proteomes" id="UP000604825">
    <property type="component" value="Unassembled WGS sequence"/>
</dbReference>
<reference evidence="5" key="1">
    <citation type="submission" date="2020-10" db="EMBL/GenBank/DDBJ databases">
        <authorList>
            <person name="Han B."/>
            <person name="Lu T."/>
            <person name="Zhao Q."/>
            <person name="Huang X."/>
            <person name="Zhao Y."/>
        </authorList>
    </citation>
    <scope>NUCLEOTIDE SEQUENCE</scope>
</reference>
<dbReference type="SMART" id="SM00360">
    <property type="entry name" value="RRM"/>
    <property type="match status" value="2"/>
</dbReference>
<evidence type="ECO:0000256" key="1">
    <source>
        <dbReference type="ARBA" id="ARBA00022737"/>
    </source>
</evidence>
<dbReference type="EMBL" id="CAJGYO010000002">
    <property type="protein sequence ID" value="CAD6214757.1"/>
    <property type="molecule type" value="Genomic_DNA"/>
</dbReference>
<dbReference type="PROSITE" id="PS50102">
    <property type="entry name" value="RRM"/>
    <property type="match status" value="2"/>
</dbReference>
<gene>
    <name evidence="5" type="ORF">NCGR_LOCUS10069</name>
</gene>
<organism evidence="5 6">
    <name type="scientific">Miscanthus lutarioriparius</name>
    <dbReference type="NCBI Taxonomy" id="422564"/>
    <lineage>
        <taxon>Eukaryota</taxon>
        <taxon>Viridiplantae</taxon>
        <taxon>Streptophyta</taxon>
        <taxon>Embryophyta</taxon>
        <taxon>Tracheophyta</taxon>
        <taxon>Spermatophyta</taxon>
        <taxon>Magnoliopsida</taxon>
        <taxon>Liliopsida</taxon>
        <taxon>Poales</taxon>
        <taxon>Poaceae</taxon>
        <taxon>PACMAD clade</taxon>
        <taxon>Panicoideae</taxon>
        <taxon>Andropogonodae</taxon>
        <taxon>Andropogoneae</taxon>
        <taxon>Saccharinae</taxon>
        <taxon>Miscanthus</taxon>
    </lineage>
</organism>
<keyword evidence="1" id="KW-0677">Repeat</keyword>
<keyword evidence="2 3" id="KW-0694">RNA-binding</keyword>
<comment type="caution">
    <text evidence="5">The sequence shown here is derived from an EMBL/GenBank/DDBJ whole genome shotgun (WGS) entry which is preliminary data.</text>
</comment>
<name>A0A811N352_9POAL</name>
<keyword evidence="6" id="KW-1185">Reference proteome</keyword>
<dbReference type="CDD" id="cd00590">
    <property type="entry name" value="RRM_SF"/>
    <property type="match status" value="1"/>
</dbReference>
<feature type="domain" description="RRM" evidence="4">
    <location>
        <begin position="9"/>
        <end position="90"/>
    </location>
</feature>
<sequence>MEKKEHEPRKLFIGGIPRLGLTADMVRAHFARYGHVVEALVMAYPDGFGRGVGFVEFEDDEAVLRALDSKESDRHDAFFSCKVDVKRAEKKQETRSAQTSTTSSSNADLKVFVGGFGDNVTKDHLIDYFERDTRKPRGFGFVTFDSKEATVKVLKDRFHYLNGIKVETKNAEPRDRRRYQNGHHYYYDSMDMVKGGMYSPHSRYYDSMDMANGGMYSLHSLPYVPYYNGPYLAYPYPYPYHYTPSGIIDYGYMGNQMDNSYDSRLSHVEGSQQKIGIPASTGMKPDLVKSDSNNLLLGSSLPISPQDFTFSNSIIVSCLSSMINL</sequence>
<accession>A0A811N352</accession>
<feature type="domain" description="RRM" evidence="4">
    <location>
        <begin position="109"/>
        <end position="173"/>
    </location>
</feature>
<dbReference type="InterPro" id="IPR012677">
    <property type="entry name" value="Nucleotide-bd_a/b_plait_sf"/>
</dbReference>
<dbReference type="PANTHER" id="PTHR48032:SF12">
    <property type="entry name" value="RRM DOMAIN-CONTAINING PROTEIN"/>
    <property type="match status" value="1"/>
</dbReference>
<dbReference type="PANTHER" id="PTHR48032">
    <property type="entry name" value="RNA-BINDING PROTEIN MUSASHI HOMOLOG RBP6"/>
    <property type="match status" value="1"/>
</dbReference>
<dbReference type="GO" id="GO:0006417">
    <property type="term" value="P:regulation of translation"/>
    <property type="evidence" value="ECO:0007669"/>
    <property type="project" value="TreeGrafter"/>
</dbReference>
<dbReference type="SUPFAM" id="SSF54928">
    <property type="entry name" value="RNA-binding domain, RBD"/>
    <property type="match status" value="2"/>
</dbReference>
<evidence type="ECO:0000256" key="2">
    <source>
        <dbReference type="ARBA" id="ARBA00022884"/>
    </source>
</evidence>
<dbReference type="InterPro" id="IPR035979">
    <property type="entry name" value="RBD_domain_sf"/>
</dbReference>
<dbReference type="Gene3D" id="3.30.70.330">
    <property type="match status" value="2"/>
</dbReference>
<proteinExistence type="predicted"/>
<dbReference type="OrthoDB" id="1875751at2759"/>
<protein>
    <recommendedName>
        <fullName evidence="4">RRM domain-containing protein</fullName>
    </recommendedName>
</protein>
<dbReference type="GO" id="GO:0003729">
    <property type="term" value="F:mRNA binding"/>
    <property type="evidence" value="ECO:0007669"/>
    <property type="project" value="TreeGrafter"/>
</dbReference>
<dbReference type="Pfam" id="PF00076">
    <property type="entry name" value="RRM_1"/>
    <property type="match status" value="1"/>
</dbReference>
<dbReference type="InterPro" id="IPR000504">
    <property type="entry name" value="RRM_dom"/>
</dbReference>
<dbReference type="AlphaFoldDB" id="A0A811N352"/>